<protein>
    <submittedName>
        <fullName evidence="2">Uncharacterized protein</fullName>
    </submittedName>
</protein>
<evidence type="ECO:0000313" key="2">
    <source>
        <dbReference type="EMBL" id="AKH45924.1"/>
    </source>
</evidence>
<name>A0A0F7L091_9VIRU</name>
<reference evidence="2" key="1">
    <citation type="journal article" date="2015" name="Front. Microbiol.">
        <title>Combining genomic sequencing methods to explore viral diversity and reveal potential virus-host interactions.</title>
        <authorList>
            <person name="Chow C.E."/>
            <person name="Winget D.M."/>
            <person name="White R.A.III."/>
            <person name="Hallam S.J."/>
            <person name="Suttle C.A."/>
        </authorList>
    </citation>
    <scope>NUCLEOTIDE SEQUENCE</scope>
    <source>
        <strain evidence="2">Anoxic3_1</strain>
    </source>
</reference>
<accession>A0A0F7L091</accession>
<feature type="transmembrane region" description="Helical" evidence="1">
    <location>
        <begin position="57"/>
        <end position="77"/>
    </location>
</feature>
<keyword evidence="1" id="KW-1133">Transmembrane helix</keyword>
<keyword evidence="1" id="KW-0472">Membrane</keyword>
<reference evidence="2" key="2">
    <citation type="submission" date="2015-03" db="EMBL/GenBank/DDBJ databases">
        <authorList>
            <person name="Chow C.-E.T."/>
            <person name="Winget D.M."/>
            <person name="White R.A.III."/>
            <person name="Hallam S.J."/>
            <person name="Suttle C.A."/>
        </authorList>
    </citation>
    <scope>NUCLEOTIDE SEQUENCE</scope>
    <source>
        <strain evidence="2">Anoxic3_1</strain>
    </source>
</reference>
<dbReference type="EMBL" id="KR029577">
    <property type="protein sequence ID" value="AKH45924.1"/>
    <property type="molecule type" value="Genomic_DNA"/>
</dbReference>
<organism evidence="2">
    <name type="scientific">uncultured marine virus</name>
    <dbReference type="NCBI Taxonomy" id="186617"/>
    <lineage>
        <taxon>Viruses</taxon>
        <taxon>environmental samples</taxon>
    </lineage>
</organism>
<keyword evidence="1" id="KW-0812">Transmembrane</keyword>
<evidence type="ECO:0000256" key="1">
    <source>
        <dbReference type="SAM" id="Phobius"/>
    </source>
</evidence>
<sequence>MKCSTCKKEARYRIWISGDRNTGLACGSCLTEHSVTGDLTRWELLAARKQPGISLELWLVLLGILTGVFLAWCYWGIKS</sequence>
<proteinExistence type="predicted"/>